<dbReference type="RefSeq" id="WP_109693115.1">
    <property type="nucleotide sequence ID" value="NZ_QGDD01000002.1"/>
</dbReference>
<reference evidence="2 3" key="1">
    <citation type="submission" date="2018-05" db="EMBL/GenBank/DDBJ databases">
        <title>Nocardioides silvaticus genome.</title>
        <authorList>
            <person name="Li C."/>
            <person name="Wang G."/>
        </authorList>
    </citation>
    <scope>NUCLEOTIDE SEQUENCE [LARGE SCALE GENOMIC DNA]</scope>
    <source>
        <strain evidence="2 3">CCTCC AB 2018079</strain>
    </source>
</reference>
<dbReference type="InterPro" id="IPR007361">
    <property type="entry name" value="DUF427"/>
</dbReference>
<keyword evidence="3" id="KW-1185">Reference proteome</keyword>
<evidence type="ECO:0000313" key="3">
    <source>
        <dbReference type="Proteomes" id="UP000245507"/>
    </source>
</evidence>
<dbReference type="PANTHER" id="PTHR34310:SF9">
    <property type="entry name" value="BLR5716 PROTEIN"/>
    <property type="match status" value="1"/>
</dbReference>
<dbReference type="Pfam" id="PF04248">
    <property type="entry name" value="NTP_transf_9"/>
    <property type="match status" value="2"/>
</dbReference>
<dbReference type="Proteomes" id="UP000245507">
    <property type="component" value="Unassembled WGS sequence"/>
</dbReference>
<evidence type="ECO:0000259" key="1">
    <source>
        <dbReference type="Pfam" id="PF04248"/>
    </source>
</evidence>
<feature type="domain" description="DUF427" evidence="1">
    <location>
        <begin position="140"/>
        <end position="232"/>
    </location>
</feature>
<organism evidence="2 3">
    <name type="scientific">Nocardioides silvaticus</name>
    <dbReference type="NCBI Taxonomy" id="2201891"/>
    <lineage>
        <taxon>Bacteria</taxon>
        <taxon>Bacillati</taxon>
        <taxon>Actinomycetota</taxon>
        <taxon>Actinomycetes</taxon>
        <taxon>Propionibacteriales</taxon>
        <taxon>Nocardioidaceae</taxon>
        <taxon>Nocardioides</taxon>
    </lineage>
</organism>
<dbReference type="PANTHER" id="PTHR34310">
    <property type="entry name" value="DUF427 DOMAIN PROTEIN (AFU_ORTHOLOGUE AFUA_3G02220)"/>
    <property type="match status" value="1"/>
</dbReference>
<dbReference type="AlphaFoldDB" id="A0A316THK7"/>
<proteinExistence type="predicted"/>
<sequence length="259" mass="29437">MEVRTEPTDKWVRGYVGETVVVDSRAALLFWDPLRPVPEYAFRREDVRTDLLRPAAAPTAGPHPFYPPHGPVAEWYDVVVGDRVVEHAAWVHPDPAISDRVVLSWRPGVLDRWLEEEEEVYVHPRDPHKRVEALLSSRHVVVSLEGVVLADSHSPVLLFETDLPTRYYLPRVDVRLDELTPSTNRSACPYKGFAEEYWSRPGVAEGDNIAWSYAAPFPAVARIKDRIAFYNELVDITLDGVPQPRPRSVFSKASNRPVE</sequence>
<accession>A0A316THK7</accession>
<comment type="caution">
    <text evidence="2">The sequence shown here is derived from an EMBL/GenBank/DDBJ whole genome shotgun (WGS) entry which is preliminary data.</text>
</comment>
<dbReference type="Gene3D" id="2.170.150.40">
    <property type="entry name" value="Domain of unknown function (DUF427)"/>
    <property type="match status" value="2"/>
</dbReference>
<gene>
    <name evidence="2" type="ORF">DJ010_05850</name>
</gene>
<feature type="domain" description="DUF427" evidence="1">
    <location>
        <begin position="13"/>
        <end position="96"/>
    </location>
</feature>
<dbReference type="EMBL" id="QGDD01000002">
    <property type="protein sequence ID" value="PWN04027.1"/>
    <property type="molecule type" value="Genomic_DNA"/>
</dbReference>
<evidence type="ECO:0000313" key="2">
    <source>
        <dbReference type="EMBL" id="PWN04027.1"/>
    </source>
</evidence>
<dbReference type="OrthoDB" id="285364at2"/>
<name>A0A316THK7_9ACTN</name>
<dbReference type="InterPro" id="IPR038694">
    <property type="entry name" value="DUF427_sf"/>
</dbReference>
<protein>
    <recommendedName>
        <fullName evidence="1">DUF427 domain-containing protein</fullName>
    </recommendedName>
</protein>